<feature type="transmembrane region" description="Helical" evidence="1">
    <location>
        <begin position="12"/>
        <end position="33"/>
    </location>
</feature>
<keyword evidence="3" id="KW-1185">Reference proteome</keyword>
<dbReference type="AlphaFoldDB" id="A0A485ASR8"/>
<protein>
    <submittedName>
        <fullName evidence="2">Uncharacterized protein</fullName>
    </submittedName>
</protein>
<dbReference type="EMBL" id="CAADJD010000018">
    <property type="protein sequence ID" value="VFS64667.1"/>
    <property type="molecule type" value="Genomic_DNA"/>
</dbReference>
<dbReference type="Proteomes" id="UP000401081">
    <property type="component" value="Unassembled WGS sequence"/>
</dbReference>
<gene>
    <name evidence="2" type="ORF">NCTC12993_03323</name>
</gene>
<organism evidence="2 3">
    <name type="scientific">Kluyvera cryocrescens</name>
    <name type="common">Kluyvera citrophila</name>
    <dbReference type="NCBI Taxonomy" id="580"/>
    <lineage>
        <taxon>Bacteria</taxon>
        <taxon>Pseudomonadati</taxon>
        <taxon>Pseudomonadota</taxon>
        <taxon>Gammaproteobacteria</taxon>
        <taxon>Enterobacterales</taxon>
        <taxon>Enterobacteriaceae</taxon>
        <taxon>Kluyvera</taxon>
    </lineage>
</organism>
<keyword evidence="1" id="KW-0812">Transmembrane</keyword>
<evidence type="ECO:0000313" key="2">
    <source>
        <dbReference type="EMBL" id="VFS64667.1"/>
    </source>
</evidence>
<proteinExistence type="predicted"/>
<evidence type="ECO:0000256" key="1">
    <source>
        <dbReference type="SAM" id="Phobius"/>
    </source>
</evidence>
<keyword evidence="1" id="KW-0472">Membrane</keyword>
<sequence length="47" mass="5486">MTWKTTQGRVTLLLISFFVVLIMVTYFVIKIFVSPKIIDTEVMTPTY</sequence>
<evidence type="ECO:0000313" key="3">
    <source>
        <dbReference type="Proteomes" id="UP000401081"/>
    </source>
</evidence>
<keyword evidence="1" id="KW-1133">Transmembrane helix</keyword>
<name>A0A485ASR8_KLUCR</name>
<accession>A0A485ASR8</accession>
<reference evidence="2 3" key="1">
    <citation type="submission" date="2019-03" db="EMBL/GenBank/DDBJ databases">
        <authorList>
            <consortium name="Pathogen Informatics"/>
        </authorList>
    </citation>
    <scope>NUCLEOTIDE SEQUENCE [LARGE SCALE GENOMIC DNA]</scope>
    <source>
        <strain evidence="2 3">NCTC12993</strain>
    </source>
</reference>